<dbReference type="InterPro" id="IPR052342">
    <property type="entry name" value="MCH/BMMD"/>
</dbReference>
<name>A0A158IAN9_CABSO</name>
<feature type="domain" description="MaoC-like" evidence="1">
    <location>
        <begin position="19"/>
        <end position="127"/>
    </location>
</feature>
<evidence type="ECO:0000313" key="3">
    <source>
        <dbReference type="Proteomes" id="UP000054893"/>
    </source>
</evidence>
<dbReference type="InterPro" id="IPR002539">
    <property type="entry name" value="MaoC-like_dom"/>
</dbReference>
<dbReference type="OrthoDB" id="9800237at2"/>
<reference evidence="2 3" key="1">
    <citation type="submission" date="2016-01" db="EMBL/GenBank/DDBJ databases">
        <authorList>
            <person name="Oliw E.H."/>
        </authorList>
    </citation>
    <scope>NUCLEOTIDE SEQUENCE [LARGE SCALE GENOMIC DNA]</scope>
    <source>
        <strain evidence="2">LMG 22029</strain>
    </source>
</reference>
<gene>
    <name evidence="2" type="ORF">AWB64_05844</name>
</gene>
<protein>
    <submittedName>
        <fullName evidence="2">MaoC-like dehydratase</fullName>
    </submittedName>
</protein>
<dbReference type="RefSeq" id="WP_060858808.1">
    <property type="nucleotide sequence ID" value="NZ_FCOC02000031.1"/>
</dbReference>
<evidence type="ECO:0000313" key="2">
    <source>
        <dbReference type="EMBL" id="SAL53527.1"/>
    </source>
</evidence>
<dbReference type="PANTHER" id="PTHR43664">
    <property type="entry name" value="MONOAMINE OXIDASE-RELATED"/>
    <property type="match status" value="1"/>
</dbReference>
<dbReference type="InterPro" id="IPR029069">
    <property type="entry name" value="HotDog_dom_sf"/>
</dbReference>
<dbReference type="EMBL" id="FCOC02000031">
    <property type="protein sequence ID" value="SAL53527.1"/>
    <property type="molecule type" value="Genomic_DNA"/>
</dbReference>
<sequence length="152" mass="17082">MPGWQTVERYFEDYVLGEQEGERRRTVDQGDISQFAGLTLDFHPAHTDATYADPRYGGRLAHGMLTFALVTGLNVEYNLRAISYGYEKVRFPAPVRAGDTVIAKSEVIELTPHKRPEIGLVTKRYTATNQDGAVVFSCLHVLAVDRRKTAHE</sequence>
<organism evidence="2 3">
    <name type="scientific">Caballeronia sordidicola</name>
    <name type="common">Burkholderia sordidicola</name>
    <dbReference type="NCBI Taxonomy" id="196367"/>
    <lineage>
        <taxon>Bacteria</taxon>
        <taxon>Pseudomonadati</taxon>
        <taxon>Pseudomonadota</taxon>
        <taxon>Betaproteobacteria</taxon>
        <taxon>Burkholderiales</taxon>
        <taxon>Burkholderiaceae</taxon>
        <taxon>Caballeronia</taxon>
    </lineage>
</organism>
<dbReference type="AlphaFoldDB" id="A0A158IAN9"/>
<evidence type="ECO:0000259" key="1">
    <source>
        <dbReference type="Pfam" id="PF01575"/>
    </source>
</evidence>
<dbReference type="Gene3D" id="3.10.129.10">
    <property type="entry name" value="Hotdog Thioesterase"/>
    <property type="match status" value="1"/>
</dbReference>
<proteinExistence type="predicted"/>
<dbReference type="PANTHER" id="PTHR43664:SF1">
    <property type="entry name" value="BETA-METHYLMALYL-COA DEHYDRATASE"/>
    <property type="match status" value="1"/>
</dbReference>
<dbReference type="SUPFAM" id="SSF54637">
    <property type="entry name" value="Thioesterase/thiol ester dehydrase-isomerase"/>
    <property type="match status" value="1"/>
</dbReference>
<dbReference type="Pfam" id="PF01575">
    <property type="entry name" value="MaoC_dehydratas"/>
    <property type="match status" value="1"/>
</dbReference>
<accession>A0A158IAN9</accession>
<dbReference type="Proteomes" id="UP000054893">
    <property type="component" value="Unassembled WGS sequence"/>
</dbReference>